<feature type="coiled-coil region" evidence="1">
    <location>
        <begin position="201"/>
        <end position="228"/>
    </location>
</feature>
<gene>
    <name evidence="3" type="ORF">Q8F55_001506</name>
</gene>
<name>A0ABR3QG94_9TREE</name>
<evidence type="ECO:0000256" key="2">
    <source>
        <dbReference type="SAM" id="MobiDB-lite"/>
    </source>
</evidence>
<protein>
    <recommendedName>
        <fullName evidence="5">Zn(2)-C6 fungal-type domain-containing protein</fullName>
    </recommendedName>
</protein>
<evidence type="ECO:0000256" key="1">
    <source>
        <dbReference type="SAM" id="Coils"/>
    </source>
</evidence>
<proteinExistence type="predicted"/>
<comment type="caution">
    <text evidence="3">The sequence shown here is derived from an EMBL/GenBank/DDBJ whole genome shotgun (WGS) entry which is preliminary data.</text>
</comment>
<dbReference type="GeneID" id="95982549"/>
<keyword evidence="1" id="KW-0175">Coiled coil</keyword>
<organism evidence="3 4">
    <name type="scientific">Vanrija albida</name>
    <dbReference type="NCBI Taxonomy" id="181172"/>
    <lineage>
        <taxon>Eukaryota</taxon>
        <taxon>Fungi</taxon>
        <taxon>Dikarya</taxon>
        <taxon>Basidiomycota</taxon>
        <taxon>Agaricomycotina</taxon>
        <taxon>Tremellomycetes</taxon>
        <taxon>Trichosporonales</taxon>
        <taxon>Trichosporonaceae</taxon>
        <taxon>Vanrija</taxon>
    </lineage>
</organism>
<accession>A0ABR3QG94</accession>
<feature type="compositionally biased region" description="Basic and acidic residues" evidence="2">
    <location>
        <begin position="113"/>
        <end position="127"/>
    </location>
</feature>
<evidence type="ECO:0000313" key="3">
    <source>
        <dbReference type="EMBL" id="KAL1413724.1"/>
    </source>
</evidence>
<evidence type="ECO:0008006" key="5">
    <source>
        <dbReference type="Google" id="ProtNLM"/>
    </source>
</evidence>
<feature type="compositionally biased region" description="Pro residues" evidence="2">
    <location>
        <begin position="29"/>
        <end position="38"/>
    </location>
</feature>
<reference evidence="3 4" key="1">
    <citation type="submission" date="2023-08" db="EMBL/GenBank/DDBJ databases">
        <title>Annotated Genome Sequence of Vanrija albida AlHP1.</title>
        <authorList>
            <person name="Herzog R."/>
        </authorList>
    </citation>
    <scope>NUCLEOTIDE SEQUENCE [LARGE SCALE GENOMIC DNA]</scope>
    <source>
        <strain evidence="3 4">AlHP1</strain>
    </source>
</reference>
<dbReference type="Proteomes" id="UP001565368">
    <property type="component" value="Unassembled WGS sequence"/>
</dbReference>
<keyword evidence="4" id="KW-1185">Reference proteome</keyword>
<sequence length="232" mass="24959">MPRTRTLSPLTPPPASQPDAPQMTAWGFPPDPSAPDPSRPYLAPPCTHCKRARTPCHIPPLTRPHPPLPDRQGVLVTLARGACAACVGEGIACSEDSARRRWFVEVREGDGPMDRTVEAGAHERDQMAPHPRGGRFRALASDDDGSDLPASLWPDEDAPVVPDIAVAPEHDAQRIAETPDAPLSLAVPDTLRSLSALAALIERNDAQLAAVHARCDELEARLLRAERECESG</sequence>
<feature type="region of interest" description="Disordered" evidence="2">
    <location>
        <begin position="1"/>
        <end position="43"/>
    </location>
</feature>
<feature type="region of interest" description="Disordered" evidence="2">
    <location>
        <begin position="113"/>
        <end position="136"/>
    </location>
</feature>
<dbReference type="EMBL" id="JBBXJM010000001">
    <property type="protein sequence ID" value="KAL1413724.1"/>
    <property type="molecule type" value="Genomic_DNA"/>
</dbReference>
<evidence type="ECO:0000313" key="4">
    <source>
        <dbReference type="Proteomes" id="UP001565368"/>
    </source>
</evidence>
<dbReference type="RefSeq" id="XP_069213668.1">
    <property type="nucleotide sequence ID" value="XM_069350124.1"/>
</dbReference>